<dbReference type="PROSITE" id="PS50092">
    <property type="entry name" value="TSP1"/>
    <property type="match status" value="2"/>
</dbReference>
<comment type="caution">
    <text evidence="12">The sequence shown here is derived from an EMBL/GenBank/DDBJ whole genome shotgun (WGS) entry which is preliminary data.</text>
</comment>
<dbReference type="Gene3D" id="3.40.390.10">
    <property type="entry name" value="Collagenase (Catalytic Domain)"/>
    <property type="match status" value="1"/>
</dbReference>
<dbReference type="PROSITE" id="PS51864">
    <property type="entry name" value="ASTACIN"/>
    <property type="match status" value="1"/>
</dbReference>
<feature type="active site" evidence="7">
    <location>
        <position position="258"/>
    </location>
</feature>
<evidence type="ECO:0000256" key="3">
    <source>
        <dbReference type="ARBA" id="ARBA00022670"/>
    </source>
</evidence>
<feature type="domain" description="ShKT" evidence="10">
    <location>
        <begin position="678"/>
        <end position="713"/>
    </location>
</feature>
<dbReference type="SMART" id="SM00254">
    <property type="entry name" value="ShKT"/>
    <property type="match status" value="5"/>
</dbReference>
<dbReference type="Pfam" id="PF01400">
    <property type="entry name" value="Astacin"/>
    <property type="match status" value="1"/>
</dbReference>
<feature type="binding site" evidence="7">
    <location>
        <position position="261"/>
    </location>
    <ligand>
        <name>Zn(2+)</name>
        <dbReference type="ChEBI" id="CHEBI:29105"/>
        <note>catalytic</note>
    </ligand>
</feature>
<comment type="function">
    <text evidence="1">Metalloprotease.</text>
</comment>
<dbReference type="CDD" id="cd06263">
    <property type="entry name" value="MAM"/>
    <property type="match status" value="1"/>
</dbReference>
<gene>
    <name evidence="12" type="ORF">PLOB_00029925</name>
</gene>
<dbReference type="Pfam" id="PF00090">
    <property type="entry name" value="TSP_1"/>
    <property type="match status" value="1"/>
</dbReference>
<dbReference type="Pfam" id="PF00629">
    <property type="entry name" value="MAM"/>
    <property type="match status" value="1"/>
</dbReference>
<feature type="domain" description="Peptidase M12A" evidence="11">
    <location>
        <begin position="163"/>
        <end position="363"/>
    </location>
</feature>
<dbReference type="Gene3D" id="2.20.100.10">
    <property type="entry name" value="Thrombospondin type-1 (TSP1) repeat"/>
    <property type="match status" value="1"/>
</dbReference>
<evidence type="ECO:0000256" key="8">
    <source>
        <dbReference type="RuleBase" id="RU361183"/>
    </source>
</evidence>
<feature type="domain" description="MAM" evidence="9">
    <location>
        <begin position="484"/>
        <end position="644"/>
    </location>
</feature>
<dbReference type="Gene3D" id="1.10.10.1940">
    <property type="match status" value="1"/>
</dbReference>
<evidence type="ECO:0000259" key="9">
    <source>
        <dbReference type="PROSITE" id="PS50060"/>
    </source>
</evidence>
<name>A0ABN8NW27_9CNID</name>
<keyword evidence="7 8" id="KW-0862">Zinc</keyword>
<dbReference type="SMART" id="SM00137">
    <property type="entry name" value="MAM"/>
    <property type="match status" value="1"/>
</dbReference>
<dbReference type="InterPro" id="IPR034035">
    <property type="entry name" value="Astacin-like_dom"/>
</dbReference>
<dbReference type="PRINTS" id="PR00480">
    <property type="entry name" value="ASTACIN"/>
</dbReference>
<keyword evidence="2" id="KW-0800">Toxin</keyword>
<dbReference type="PANTHER" id="PTHR10127:SF901">
    <property type="entry name" value="METALLOENDOPEPTIDASE"/>
    <property type="match status" value="1"/>
</dbReference>
<dbReference type="SUPFAM" id="SSF55486">
    <property type="entry name" value="Metalloproteases ('zincins'), catalytic domain"/>
    <property type="match status" value="1"/>
</dbReference>
<feature type="binding site" evidence="7">
    <location>
        <position position="267"/>
    </location>
    <ligand>
        <name>Zn(2+)</name>
        <dbReference type="ChEBI" id="CHEBI:29105"/>
        <note>catalytic</note>
    </ligand>
</feature>
<dbReference type="Gene3D" id="2.60.120.200">
    <property type="match status" value="1"/>
</dbReference>
<keyword evidence="3 7" id="KW-0645">Protease</keyword>
<keyword evidence="7 8" id="KW-0482">Metalloprotease</keyword>
<proteinExistence type="predicted"/>
<dbReference type="InterPro" id="IPR006026">
    <property type="entry name" value="Peptidase_Metallo"/>
</dbReference>
<dbReference type="PROSITE" id="PS51670">
    <property type="entry name" value="SHKT"/>
    <property type="match status" value="4"/>
</dbReference>
<dbReference type="SUPFAM" id="SSF82895">
    <property type="entry name" value="TSP-1 type 1 repeat"/>
    <property type="match status" value="1"/>
</dbReference>
<sequence>MLRRHCVIIFLLLSYCFARPGNILNEIDDLYAEMNDLVSDDYAPSKQDGFGTEEGWKRDSIIENDPEIQEIADRDYDSTMGRIIAVNLAHWRKRQQKRTQQRAQNDNLEYPGNVEENIEMANEENGFLFYQGDMILDCELYETLNPGKRCKQGDGAMTRTKRNAVKERKLLWTSRVIPYYVPPHMSHINSNLMETINNIEKVSCLRFIRLPHAGQRNYIEFDNTDGCSSRVGIRYAKAARQIVSIGQGCNHVGTITHELMHALGFFHEQSRDDRDRFVEVKWENILDGFADQFDKYSYKTIDMNVGKNYDFLSIMHYDRRAFTKNGKETIVRIDNQAQEFGMPDLKSLSPMDILELNALYDCKTKYKGWTQWSVFSPCNEVCKKERQRYCYNSGNRKACGGKVNAYGVETQVVKCGKSECPAKVDGHWGRWSEWSKCDASCDDGIKKRTRMCNNPERKHGGKYCPGIGSEEVVCTTRRCNLGYKDTDFETGMGMWKNIGQIQWLRHKGPTKTINTGPFRDHTTNKGYYLYMESSNPSRAVAVIESQPWLTAPEGGQCMKFFYNMYGKTMGSLKVAIQKQGEYAKVVFAKYGNQGMKWIAARVDLDIPQGKKYKIKIIAQIGKKGYSDIAIDDVYIDSGLCFCQDDYVSCSKWKAAGHCKTNPKFMRQHCARSCETCECKDNNQNCPAWAAQPNGCKKNLDYMRTSCKKSCNVCRNTAPTICKDNDETQCPAWAKLGYCSKNPLYMAKNCALSCGKCVCQDKNPRCPEWAQKQECLKNKKWMFDHCVRSCHVCACGDNHFKCGVWAKLGECDKNKQFMEEQCKKSCKKC</sequence>
<dbReference type="SMART" id="SM00235">
    <property type="entry name" value="ZnMc"/>
    <property type="match status" value="1"/>
</dbReference>
<dbReference type="EMBL" id="CALNXK010000038">
    <property type="protein sequence ID" value="CAH3123376.1"/>
    <property type="molecule type" value="Genomic_DNA"/>
</dbReference>
<dbReference type="Proteomes" id="UP001159405">
    <property type="component" value="Unassembled WGS sequence"/>
</dbReference>
<feature type="signal peptide" evidence="8">
    <location>
        <begin position="1"/>
        <end position="18"/>
    </location>
</feature>
<dbReference type="InterPro" id="IPR013320">
    <property type="entry name" value="ConA-like_dom_sf"/>
</dbReference>
<dbReference type="InterPro" id="IPR001506">
    <property type="entry name" value="Peptidase_M12A"/>
</dbReference>
<feature type="domain" description="ShKT" evidence="10">
    <location>
        <begin position="792"/>
        <end position="828"/>
    </location>
</feature>
<evidence type="ECO:0000313" key="13">
    <source>
        <dbReference type="Proteomes" id="UP001159405"/>
    </source>
</evidence>
<dbReference type="InterPro" id="IPR003582">
    <property type="entry name" value="ShKT_dom"/>
</dbReference>
<organism evidence="12 13">
    <name type="scientific">Porites lobata</name>
    <dbReference type="NCBI Taxonomy" id="104759"/>
    <lineage>
        <taxon>Eukaryota</taxon>
        <taxon>Metazoa</taxon>
        <taxon>Cnidaria</taxon>
        <taxon>Anthozoa</taxon>
        <taxon>Hexacorallia</taxon>
        <taxon>Scleractinia</taxon>
        <taxon>Fungiina</taxon>
        <taxon>Poritidae</taxon>
        <taxon>Porites</taxon>
    </lineage>
</organism>
<protein>
    <recommendedName>
        <fullName evidence="8">Metalloendopeptidase</fullName>
        <ecNumber evidence="8">3.4.24.-</ecNumber>
    </recommendedName>
</protein>
<keyword evidence="6" id="KW-1015">Disulfide bond</keyword>
<dbReference type="Pfam" id="PF01549">
    <property type="entry name" value="ShK"/>
    <property type="match status" value="5"/>
</dbReference>
<accession>A0ABN8NW27</accession>
<dbReference type="SUPFAM" id="SSF49899">
    <property type="entry name" value="Concanavalin A-like lectins/glucanases"/>
    <property type="match status" value="1"/>
</dbReference>
<keyword evidence="13" id="KW-1185">Reference proteome</keyword>
<dbReference type="InterPro" id="IPR000884">
    <property type="entry name" value="TSP1_rpt"/>
</dbReference>
<dbReference type="InterPro" id="IPR024079">
    <property type="entry name" value="MetalloPept_cat_dom_sf"/>
</dbReference>
<feature type="domain" description="ShKT" evidence="10">
    <location>
        <begin position="721"/>
        <end position="756"/>
    </location>
</feature>
<evidence type="ECO:0000256" key="1">
    <source>
        <dbReference type="ARBA" id="ARBA00002657"/>
    </source>
</evidence>
<feature type="chain" id="PRO_5044966501" description="Metalloendopeptidase" evidence="8">
    <location>
        <begin position="19"/>
        <end position="828"/>
    </location>
</feature>
<keyword evidence="5" id="KW-0325">Glycoprotein</keyword>
<evidence type="ECO:0000256" key="2">
    <source>
        <dbReference type="ARBA" id="ARBA00022656"/>
    </source>
</evidence>
<dbReference type="PANTHER" id="PTHR10127">
    <property type="entry name" value="DISCOIDIN, CUB, EGF, LAMININ , AND ZINC METALLOPROTEASE DOMAIN CONTAINING"/>
    <property type="match status" value="1"/>
</dbReference>
<keyword evidence="7 8" id="KW-0479">Metal-binding</keyword>
<reference evidence="12 13" key="1">
    <citation type="submission" date="2022-05" db="EMBL/GenBank/DDBJ databases">
        <authorList>
            <consortium name="Genoscope - CEA"/>
            <person name="William W."/>
        </authorList>
    </citation>
    <scope>NUCLEOTIDE SEQUENCE [LARGE SCALE GENOMIC DNA]</scope>
</reference>
<feature type="disulfide bond" evidence="7">
    <location>
        <begin position="227"/>
        <end position="249"/>
    </location>
</feature>
<evidence type="ECO:0000256" key="5">
    <source>
        <dbReference type="ARBA" id="ARBA00023180"/>
    </source>
</evidence>
<evidence type="ECO:0000259" key="11">
    <source>
        <dbReference type="PROSITE" id="PS51864"/>
    </source>
</evidence>
<evidence type="ECO:0000256" key="7">
    <source>
        <dbReference type="PROSITE-ProRule" id="PRU01211"/>
    </source>
</evidence>
<keyword evidence="4 7" id="KW-0378">Hydrolase</keyword>
<comment type="cofactor">
    <cofactor evidence="7 8">
        <name>Zn(2+)</name>
        <dbReference type="ChEBI" id="CHEBI:29105"/>
    </cofactor>
    <text evidence="7 8">Binds 1 zinc ion per subunit.</text>
</comment>
<evidence type="ECO:0000256" key="6">
    <source>
        <dbReference type="PROSITE-ProRule" id="PRU01005"/>
    </source>
</evidence>
<feature type="binding site" evidence="7">
    <location>
        <position position="257"/>
    </location>
    <ligand>
        <name>Zn(2+)</name>
        <dbReference type="ChEBI" id="CHEBI:29105"/>
        <note>catalytic</note>
    </ligand>
</feature>
<evidence type="ECO:0000259" key="10">
    <source>
        <dbReference type="PROSITE" id="PS51670"/>
    </source>
</evidence>
<evidence type="ECO:0000256" key="4">
    <source>
        <dbReference type="ARBA" id="ARBA00022801"/>
    </source>
</evidence>
<feature type="domain" description="ShKT" evidence="10">
    <location>
        <begin position="642"/>
        <end position="676"/>
    </location>
</feature>
<comment type="caution">
    <text evidence="6">Lacks conserved residue(s) required for the propagation of feature annotation.</text>
</comment>
<dbReference type="SMART" id="SM00209">
    <property type="entry name" value="TSP1"/>
    <property type="match status" value="2"/>
</dbReference>
<keyword evidence="8" id="KW-0732">Signal</keyword>
<evidence type="ECO:0000313" key="12">
    <source>
        <dbReference type="EMBL" id="CAH3123376.1"/>
    </source>
</evidence>
<dbReference type="EC" id="3.4.24.-" evidence="8"/>
<dbReference type="InterPro" id="IPR000998">
    <property type="entry name" value="MAM_dom"/>
</dbReference>
<dbReference type="InterPro" id="IPR036383">
    <property type="entry name" value="TSP1_rpt_sf"/>
</dbReference>
<feature type="disulfide bond" evidence="6">
    <location>
        <begin position="642"/>
        <end position="676"/>
    </location>
</feature>
<dbReference type="PROSITE" id="PS50060">
    <property type="entry name" value="MAM_2"/>
    <property type="match status" value="1"/>
</dbReference>
<dbReference type="CDD" id="cd04280">
    <property type="entry name" value="ZnMc_astacin_like"/>
    <property type="match status" value="1"/>
</dbReference>